<dbReference type="InterPro" id="IPR011989">
    <property type="entry name" value="ARM-like"/>
</dbReference>
<name>X0VZK8_9ZZZZ</name>
<dbReference type="Gene3D" id="1.25.10.10">
    <property type="entry name" value="Leucine-rich Repeat Variant"/>
    <property type="match status" value="1"/>
</dbReference>
<evidence type="ECO:0008006" key="2">
    <source>
        <dbReference type="Google" id="ProtNLM"/>
    </source>
</evidence>
<dbReference type="InterPro" id="IPR016024">
    <property type="entry name" value="ARM-type_fold"/>
</dbReference>
<proteinExistence type="predicted"/>
<dbReference type="EMBL" id="BARS01035898">
    <property type="protein sequence ID" value="GAG23745.1"/>
    <property type="molecule type" value="Genomic_DNA"/>
</dbReference>
<dbReference type="SUPFAM" id="SSF53649">
    <property type="entry name" value="Alkaline phosphatase-like"/>
    <property type="match status" value="1"/>
</dbReference>
<organism evidence="1">
    <name type="scientific">marine sediment metagenome</name>
    <dbReference type="NCBI Taxonomy" id="412755"/>
    <lineage>
        <taxon>unclassified sequences</taxon>
        <taxon>metagenomes</taxon>
        <taxon>ecological metagenomes</taxon>
    </lineage>
</organism>
<dbReference type="Pfam" id="PF13646">
    <property type="entry name" value="HEAT_2"/>
    <property type="match status" value="1"/>
</dbReference>
<sequence length="257" mass="29313">YMEARPLFGPDHRPRQYVVAARDRCDETLDCIRCARTKRYKYIRNFFPFRAHLQPNRHKDRKEIVKTMRRLFAEGGLNELQARLFAPVRPVEELYNLESDPHEIHNLADSPEHRDTLKRLRLKLLVWMEETKDLGLVPEPELEQLAKKYSSRYDIFRRKENAGLLKSILRVVNLDIRGETAAPSLTTMMSDDRSEVRWWAAMELGNLGAKARSAEAVLAGALSDSSAGVKVAAGRALCKMGAEEKGLPALMQALGNK</sequence>
<dbReference type="InterPro" id="IPR017850">
    <property type="entry name" value="Alkaline_phosphatase_core_sf"/>
</dbReference>
<dbReference type="AlphaFoldDB" id="X0VZK8"/>
<dbReference type="Gene3D" id="3.40.720.10">
    <property type="entry name" value="Alkaline Phosphatase, subunit A"/>
    <property type="match status" value="1"/>
</dbReference>
<evidence type="ECO:0000313" key="1">
    <source>
        <dbReference type="EMBL" id="GAG23745.1"/>
    </source>
</evidence>
<gene>
    <name evidence="1" type="ORF">S01H1_55244</name>
</gene>
<dbReference type="SUPFAM" id="SSF48371">
    <property type="entry name" value="ARM repeat"/>
    <property type="match status" value="1"/>
</dbReference>
<feature type="non-terminal residue" evidence="1">
    <location>
        <position position="1"/>
    </location>
</feature>
<feature type="non-terminal residue" evidence="1">
    <location>
        <position position="257"/>
    </location>
</feature>
<reference evidence="1" key="1">
    <citation type="journal article" date="2014" name="Front. Microbiol.">
        <title>High frequency of phylogenetically diverse reductive dehalogenase-homologous genes in deep subseafloor sedimentary metagenomes.</title>
        <authorList>
            <person name="Kawai M."/>
            <person name="Futagami T."/>
            <person name="Toyoda A."/>
            <person name="Takaki Y."/>
            <person name="Nishi S."/>
            <person name="Hori S."/>
            <person name="Arai W."/>
            <person name="Tsubouchi T."/>
            <person name="Morono Y."/>
            <person name="Uchiyama I."/>
            <person name="Ito T."/>
            <person name="Fujiyama A."/>
            <person name="Inagaki F."/>
            <person name="Takami H."/>
        </authorList>
    </citation>
    <scope>NUCLEOTIDE SEQUENCE</scope>
    <source>
        <strain evidence="1">Expedition CK06-06</strain>
    </source>
</reference>
<accession>X0VZK8</accession>
<protein>
    <recommendedName>
        <fullName evidence="2">N-sulphoglucosamine sulphohydrolase C-terminal domain-containing protein</fullName>
    </recommendedName>
</protein>
<comment type="caution">
    <text evidence="1">The sequence shown here is derived from an EMBL/GenBank/DDBJ whole genome shotgun (WGS) entry which is preliminary data.</text>
</comment>